<evidence type="ECO:0000313" key="3">
    <source>
        <dbReference type="EMBL" id="ACZ21612.1"/>
    </source>
</evidence>
<dbReference type="InterPro" id="IPR002347">
    <property type="entry name" value="SDR_fam"/>
</dbReference>
<evidence type="ECO:0000256" key="2">
    <source>
        <dbReference type="ARBA" id="ARBA00023002"/>
    </source>
</evidence>
<dbReference type="GO" id="GO:0016491">
    <property type="term" value="F:oxidoreductase activity"/>
    <property type="evidence" value="ECO:0007669"/>
    <property type="project" value="UniProtKB-KW"/>
</dbReference>
<dbReference type="PANTHER" id="PTHR44169:SF6">
    <property type="entry name" value="NADPH-DEPENDENT 1-ACYLDIHYDROXYACETONE PHOSPHATE REDUCTASE"/>
    <property type="match status" value="1"/>
</dbReference>
<proteinExistence type="inferred from homology"/>
<dbReference type="PANTHER" id="PTHR44169">
    <property type="entry name" value="NADPH-DEPENDENT 1-ACYLDIHYDROXYACETONE PHOSPHATE REDUCTASE"/>
    <property type="match status" value="1"/>
</dbReference>
<dbReference type="PROSITE" id="PS00061">
    <property type="entry name" value="ADH_SHORT"/>
    <property type="match status" value="1"/>
</dbReference>
<gene>
    <name evidence="3" type="ordered locus">Sked_16840</name>
</gene>
<dbReference type="AlphaFoldDB" id="D1BGN5"/>
<comment type="similarity">
    <text evidence="1">Belongs to the short-chain dehydrogenases/reductases (SDR) family.</text>
</comment>
<dbReference type="STRING" id="446469.Sked_16840"/>
<dbReference type="InterPro" id="IPR020904">
    <property type="entry name" value="Sc_DH/Rdtase_CS"/>
</dbReference>
<dbReference type="PRINTS" id="PR00081">
    <property type="entry name" value="GDHRDH"/>
</dbReference>
<dbReference type="SUPFAM" id="SSF51735">
    <property type="entry name" value="NAD(P)-binding Rossmann-fold domains"/>
    <property type="match status" value="1"/>
</dbReference>
<dbReference type="HOGENOM" id="CLU_010194_2_6_11"/>
<dbReference type="KEGG" id="ske:Sked_16840"/>
<dbReference type="Pfam" id="PF00106">
    <property type="entry name" value="adh_short"/>
    <property type="match status" value="1"/>
</dbReference>
<keyword evidence="2" id="KW-0560">Oxidoreductase</keyword>
<sequence length="256" mass="27100">MDITTSTVFIPGATSGIGLALALRLQARGSTVVVGGRRTDLLERIAVEHPGIGTVQVDTADPASITRAAAEVLAAYPRLDTLVTMAGIMRSEDWLSPGTFLADAEATVTTNLLGPIRLVAAFLEHLRTRPDATIVTVSSGLAHVPLRVTPTYNATKAAVHMLSESLRLQLAGTSVSVLELVPPAVQTDLMPGQAENPVAMPLDAFVDEVVTLLETQSDAHEVLVETVGFLRFAEVRGQYDEVVATLNSTDRHASAE</sequence>
<protein>
    <submittedName>
        <fullName evidence="3">Short-chain dehydrogenase, teichoic and lipoteichoic acid D-alanine esterification</fullName>
    </submittedName>
</protein>
<reference evidence="3 4" key="1">
    <citation type="journal article" date="2009" name="Stand. Genomic Sci.">
        <title>Complete genome sequence of Sanguibacter keddieii type strain (ST-74).</title>
        <authorList>
            <person name="Ivanova N."/>
            <person name="Sikorski J."/>
            <person name="Sims D."/>
            <person name="Brettin T."/>
            <person name="Detter J.C."/>
            <person name="Han C."/>
            <person name="Lapidus A."/>
            <person name="Copeland A."/>
            <person name="Glavina Del Rio T."/>
            <person name="Nolan M."/>
            <person name="Chen F."/>
            <person name="Lucas S."/>
            <person name="Tice H."/>
            <person name="Cheng J.F."/>
            <person name="Bruce D."/>
            <person name="Goodwin L."/>
            <person name="Pitluck S."/>
            <person name="Pati A."/>
            <person name="Mavromatis K."/>
            <person name="Chen A."/>
            <person name="Palaniappan K."/>
            <person name="D'haeseleer P."/>
            <person name="Chain P."/>
            <person name="Bristow J."/>
            <person name="Eisen J.A."/>
            <person name="Markowitz V."/>
            <person name="Hugenholtz P."/>
            <person name="Goker M."/>
            <person name="Pukall R."/>
            <person name="Klenk H.P."/>
            <person name="Kyrpides N.C."/>
        </authorList>
    </citation>
    <scope>NUCLEOTIDE SEQUENCE [LARGE SCALE GENOMIC DNA]</scope>
    <source>
        <strain evidence="4">ATCC 51767 / DSM 10542 / NCFB 3025 / ST-74</strain>
    </source>
</reference>
<dbReference type="Proteomes" id="UP000000322">
    <property type="component" value="Chromosome"/>
</dbReference>
<dbReference type="EMBL" id="CP001819">
    <property type="protein sequence ID" value="ACZ21612.1"/>
    <property type="molecule type" value="Genomic_DNA"/>
</dbReference>
<dbReference type="RefSeq" id="WP_012866681.1">
    <property type="nucleotide sequence ID" value="NC_013521.1"/>
</dbReference>
<dbReference type="InterPro" id="IPR036291">
    <property type="entry name" value="NAD(P)-bd_dom_sf"/>
</dbReference>
<dbReference type="OrthoDB" id="9810734at2"/>
<name>D1BGN5_SANKS</name>
<evidence type="ECO:0000313" key="4">
    <source>
        <dbReference type="Proteomes" id="UP000000322"/>
    </source>
</evidence>
<evidence type="ECO:0000256" key="1">
    <source>
        <dbReference type="ARBA" id="ARBA00006484"/>
    </source>
</evidence>
<organism evidence="3 4">
    <name type="scientific">Sanguibacter keddieii (strain ATCC 51767 / DSM 10542 / NCFB 3025 / ST-74)</name>
    <dbReference type="NCBI Taxonomy" id="446469"/>
    <lineage>
        <taxon>Bacteria</taxon>
        <taxon>Bacillati</taxon>
        <taxon>Actinomycetota</taxon>
        <taxon>Actinomycetes</taxon>
        <taxon>Micrococcales</taxon>
        <taxon>Sanguibacteraceae</taxon>
        <taxon>Sanguibacter</taxon>
    </lineage>
</organism>
<dbReference type="eggNOG" id="COG3967">
    <property type="taxonomic scope" value="Bacteria"/>
</dbReference>
<dbReference type="Gene3D" id="3.40.50.720">
    <property type="entry name" value="NAD(P)-binding Rossmann-like Domain"/>
    <property type="match status" value="1"/>
</dbReference>
<accession>D1BGN5</accession>
<keyword evidence="4" id="KW-1185">Reference proteome</keyword>